<feature type="region of interest" description="Disordered" evidence="1">
    <location>
        <begin position="51"/>
        <end position="76"/>
    </location>
</feature>
<dbReference type="Pfam" id="PF08228">
    <property type="entry name" value="RNase_P_pop3"/>
    <property type="match status" value="1"/>
</dbReference>
<sequence>MTTSVPAGRKRLVHHLDTPFSTVAWPEVSVDDQDTILELLCNLLSPIGQHRRTHLKASQGKREAKRKRKASAKLVTPEVGVTRPKPKPELVDYVDVGFNAITRGLESMSSSTQAIHAGKSSENFYKMIFVSRGTQSAAFNCHFPKLVGVASRICASTEDIKLIGFSKSCSDRIAENLGIARVSSLAIKQDAPGAQALWTFVSGHVASVDIAWLDNTKSIQYKPTQIAAVETKIGPKKVKTSQVS</sequence>
<dbReference type="GO" id="GO:0005829">
    <property type="term" value="C:cytosol"/>
    <property type="evidence" value="ECO:0007669"/>
    <property type="project" value="TreeGrafter"/>
</dbReference>
<comment type="caution">
    <text evidence="2">The sequence shown here is derived from an EMBL/GenBank/DDBJ whole genome shotgun (WGS) entry which is preliminary data.</text>
</comment>
<reference evidence="2 3" key="1">
    <citation type="journal article" date="2020" name="bioRxiv">
        <title>Whole genome comparisons of ergot fungi reveals the divergence and evolution of species within the genus Claviceps are the result of varying mechanisms driving genome evolution and host range expansion.</title>
        <authorList>
            <person name="Wyka S.A."/>
            <person name="Mondo S.J."/>
            <person name="Liu M."/>
            <person name="Dettman J."/>
            <person name="Nalam V."/>
            <person name="Broders K.D."/>
        </authorList>
    </citation>
    <scope>NUCLEOTIDE SEQUENCE [LARGE SCALE GENOMIC DNA]</scope>
    <source>
        <strain evidence="2 3">CCC 1485</strain>
    </source>
</reference>
<dbReference type="GO" id="GO:0006364">
    <property type="term" value="P:rRNA processing"/>
    <property type="evidence" value="ECO:0007669"/>
    <property type="project" value="InterPro"/>
</dbReference>
<dbReference type="PANTHER" id="PTHR28272:SF1">
    <property type="entry name" value="RIBONUCLEASES P_MRP PROTEIN SUBUNIT POP3"/>
    <property type="match status" value="1"/>
</dbReference>
<proteinExistence type="predicted"/>
<dbReference type="GO" id="GO:0000171">
    <property type="term" value="F:ribonuclease MRP activity"/>
    <property type="evidence" value="ECO:0007669"/>
    <property type="project" value="TreeGrafter"/>
</dbReference>
<evidence type="ECO:0000313" key="2">
    <source>
        <dbReference type="EMBL" id="KAG5947412.1"/>
    </source>
</evidence>
<evidence type="ECO:0000256" key="1">
    <source>
        <dbReference type="SAM" id="MobiDB-lite"/>
    </source>
</evidence>
<evidence type="ECO:0000313" key="3">
    <source>
        <dbReference type="Proteomes" id="UP000706124"/>
    </source>
</evidence>
<dbReference type="GO" id="GO:0034965">
    <property type="term" value="P:intronic box C/D snoRNA processing"/>
    <property type="evidence" value="ECO:0007669"/>
    <property type="project" value="TreeGrafter"/>
</dbReference>
<dbReference type="GO" id="GO:0008033">
    <property type="term" value="P:tRNA processing"/>
    <property type="evidence" value="ECO:0007669"/>
    <property type="project" value="InterPro"/>
</dbReference>
<protein>
    <submittedName>
        <fullName evidence="2">Uncharacterized protein</fullName>
    </submittedName>
</protein>
<dbReference type="GO" id="GO:0004526">
    <property type="term" value="F:ribonuclease P activity"/>
    <property type="evidence" value="ECO:0007669"/>
    <property type="project" value="TreeGrafter"/>
</dbReference>
<keyword evidence="3" id="KW-1185">Reference proteome</keyword>
<gene>
    <name evidence="2" type="ORF">E4U60_003061</name>
</gene>
<organism evidence="2 3">
    <name type="scientific">Claviceps pazoutovae</name>
    <dbReference type="NCBI Taxonomy" id="1649127"/>
    <lineage>
        <taxon>Eukaryota</taxon>
        <taxon>Fungi</taxon>
        <taxon>Dikarya</taxon>
        <taxon>Ascomycota</taxon>
        <taxon>Pezizomycotina</taxon>
        <taxon>Sordariomycetes</taxon>
        <taxon>Hypocreomycetidae</taxon>
        <taxon>Hypocreales</taxon>
        <taxon>Clavicipitaceae</taxon>
        <taxon>Claviceps</taxon>
    </lineage>
</organism>
<accession>A0A9P7MIN1</accession>
<dbReference type="InterPro" id="IPR013241">
    <property type="entry name" value="RNase_P_Pop3"/>
</dbReference>
<dbReference type="PANTHER" id="PTHR28272">
    <property type="entry name" value="RIBONUCLEASES P/MRP PROTEIN SUBUNIT POP3"/>
    <property type="match status" value="1"/>
</dbReference>
<dbReference type="AlphaFoldDB" id="A0A9P7MIN1"/>
<dbReference type="GO" id="GO:0005655">
    <property type="term" value="C:nucleolar ribonuclease P complex"/>
    <property type="evidence" value="ECO:0007669"/>
    <property type="project" value="TreeGrafter"/>
</dbReference>
<dbReference type="GO" id="GO:0000172">
    <property type="term" value="C:ribonuclease MRP complex"/>
    <property type="evidence" value="ECO:0007669"/>
    <property type="project" value="TreeGrafter"/>
</dbReference>
<dbReference type="Proteomes" id="UP000706124">
    <property type="component" value="Unassembled WGS sequence"/>
</dbReference>
<dbReference type="OrthoDB" id="20109at2759"/>
<dbReference type="EMBL" id="SRPO01000025">
    <property type="protein sequence ID" value="KAG5947412.1"/>
    <property type="molecule type" value="Genomic_DNA"/>
</dbReference>
<name>A0A9P7MIN1_9HYPO</name>